<dbReference type="HOGENOM" id="CLU_000604_1_2_0"/>
<gene>
    <name evidence="5" type="ordered locus">Kole_0658</name>
</gene>
<proteinExistence type="predicted"/>
<organism evidence="5 6">
    <name type="scientific">Kosmotoga olearia (strain ATCC BAA-1733 / DSM 21960 / TBF 19.5.1)</name>
    <dbReference type="NCBI Taxonomy" id="521045"/>
    <lineage>
        <taxon>Bacteria</taxon>
        <taxon>Thermotogati</taxon>
        <taxon>Thermotogota</taxon>
        <taxon>Thermotogae</taxon>
        <taxon>Kosmotogales</taxon>
        <taxon>Kosmotogaceae</taxon>
        <taxon>Kosmotoga</taxon>
    </lineage>
</organism>
<evidence type="ECO:0000256" key="3">
    <source>
        <dbReference type="ARBA" id="ARBA00022840"/>
    </source>
</evidence>
<dbReference type="eggNOG" id="COG1131">
    <property type="taxonomic scope" value="Bacteria"/>
</dbReference>
<dbReference type="SUPFAM" id="SSF52540">
    <property type="entry name" value="P-loop containing nucleoside triphosphate hydrolases"/>
    <property type="match status" value="1"/>
</dbReference>
<dbReference type="SMART" id="SM00382">
    <property type="entry name" value="AAA"/>
    <property type="match status" value="1"/>
</dbReference>
<keyword evidence="3" id="KW-0067">ATP-binding</keyword>
<dbReference type="Gene3D" id="3.40.50.300">
    <property type="entry name" value="P-loop containing nucleotide triphosphate hydrolases"/>
    <property type="match status" value="1"/>
</dbReference>
<keyword evidence="2" id="KW-0547">Nucleotide-binding</keyword>
<protein>
    <submittedName>
        <fullName evidence="5">ABC transporter related</fullName>
    </submittedName>
</protein>
<dbReference type="Pfam" id="PF00005">
    <property type="entry name" value="ABC_tran"/>
    <property type="match status" value="1"/>
</dbReference>
<reference evidence="5 6" key="2">
    <citation type="journal article" date="2011" name="J. Bacteriol.">
        <title>Genome Sequence of Kosmotoga olearia Strain TBF 19.5.1, a Thermophilic Bacterium with a Wide Growth Temperature Range, Isolated from the Troll B Oil Platform in the North Sea.</title>
        <authorList>
            <person name="Swithers K.S."/>
            <person name="Dipippo J.L."/>
            <person name="Bruce D.C."/>
            <person name="Detter C."/>
            <person name="Tapia R."/>
            <person name="Han S."/>
            <person name="Goodwin L.A."/>
            <person name="Han J."/>
            <person name="Woyke T."/>
            <person name="Pitluck S."/>
            <person name="Pennacchio L."/>
            <person name="Nolan M."/>
            <person name="Mikhailova N."/>
            <person name="Land M.L."/>
            <person name="Nesbo C.L."/>
            <person name="Gogarten J.P."/>
            <person name="Noll K.M."/>
        </authorList>
    </citation>
    <scope>NUCLEOTIDE SEQUENCE [LARGE SCALE GENOMIC DNA]</scope>
    <source>
        <strain evidence="6">ATCC BAA-1733 / DSM 21960 / TBF 19.5.1</strain>
    </source>
</reference>
<dbReference type="EMBL" id="CP001634">
    <property type="protein sequence ID" value="ACR79374.1"/>
    <property type="molecule type" value="Genomic_DNA"/>
</dbReference>
<dbReference type="InterPro" id="IPR003439">
    <property type="entry name" value="ABC_transporter-like_ATP-bd"/>
</dbReference>
<dbReference type="PANTHER" id="PTHR42939">
    <property type="entry name" value="ABC TRANSPORTER ATP-BINDING PROTEIN ALBC-RELATED"/>
    <property type="match status" value="1"/>
</dbReference>
<keyword evidence="6" id="KW-1185">Reference proteome</keyword>
<dbReference type="AlphaFoldDB" id="C5CF97"/>
<accession>C5CF97</accession>
<dbReference type="CDD" id="cd03230">
    <property type="entry name" value="ABC_DR_subfamily_A"/>
    <property type="match status" value="1"/>
</dbReference>
<dbReference type="Proteomes" id="UP000002382">
    <property type="component" value="Chromosome"/>
</dbReference>
<dbReference type="InterPro" id="IPR003593">
    <property type="entry name" value="AAA+_ATPase"/>
</dbReference>
<reference evidence="5 6" key="1">
    <citation type="submission" date="2009-06" db="EMBL/GenBank/DDBJ databases">
        <title>Complete sequence of Thermotogales bacterium TBF 19.5.1.</title>
        <authorList>
            <consortium name="US DOE Joint Genome Institute"/>
            <person name="Lucas S."/>
            <person name="Copeland A."/>
            <person name="Lapidus A."/>
            <person name="Glavina del Rio T."/>
            <person name="Tice H."/>
            <person name="Bruce D."/>
            <person name="Goodwin L."/>
            <person name="Pitluck S."/>
            <person name="Chertkov O."/>
            <person name="Brettin T."/>
            <person name="Detter J.C."/>
            <person name="Han C."/>
            <person name="Schmutz J."/>
            <person name="Larimer F."/>
            <person name="Land M."/>
            <person name="Hauser L."/>
            <person name="Kyrpides N."/>
            <person name="Ovchinnikova G."/>
            <person name="Noll K."/>
        </authorList>
    </citation>
    <scope>NUCLEOTIDE SEQUENCE [LARGE SCALE GENOMIC DNA]</scope>
    <source>
        <strain evidence="6">ATCC BAA-1733 / DSM 21960 / TBF 19.5.1</strain>
    </source>
</reference>
<evidence type="ECO:0000313" key="6">
    <source>
        <dbReference type="Proteomes" id="UP000002382"/>
    </source>
</evidence>
<feature type="domain" description="ABC transporter" evidence="4">
    <location>
        <begin position="3"/>
        <end position="226"/>
    </location>
</feature>
<dbReference type="OrthoDB" id="9804819at2"/>
<evidence type="ECO:0000256" key="1">
    <source>
        <dbReference type="ARBA" id="ARBA00022448"/>
    </source>
</evidence>
<evidence type="ECO:0000313" key="5">
    <source>
        <dbReference type="EMBL" id="ACR79374.1"/>
    </source>
</evidence>
<dbReference type="InterPro" id="IPR027417">
    <property type="entry name" value="P-loop_NTPase"/>
</dbReference>
<dbReference type="InterPro" id="IPR051782">
    <property type="entry name" value="ABC_Transporter_VariousFunc"/>
</dbReference>
<evidence type="ECO:0000256" key="2">
    <source>
        <dbReference type="ARBA" id="ARBA00022741"/>
    </source>
</evidence>
<dbReference type="PANTHER" id="PTHR42939:SF1">
    <property type="entry name" value="ABC TRANSPORTER ATP-BINDING PROTEIN ALBC-RELATED"/>
    <property type="match status" value="1"/>
</dbReference>
<dbReference type="GO" id="GO:0005524">
    <property type="term" value="F:ATP binding"/>
    <property type="evidence" value="ECO:0007669"/>
    <property type="project" value="UniProtKB-KW"/>
</dbReference>
<dbReference type="STRING" id="521045.Kole_0658"/>
<dbReference type="RefSeq" id="WP_012745156.1">
    <property type="nucleotide sequence ID" value="NC_012785.1"/>
</dbReference>
<dbReference type="PROSITE" id="PS50893">
    <property type="entry name" value="ABC_TRANSPORTER_2"/>
    <property type="match status" value="1"/>
</dbReference>
<dbReference type="GO" id="GO:0016887">
    <property type="term" value="F:ATP hydrolysis activity"/>
    <property type="evidence" value="ECO:0007669"/>
    <property type="project" value="InterPro"/>
</dbReference>
<sequence length="286" mass="32492">MIVEIKGINKKFGTKPVLNDISFSVKEGEIFALVGPNGAGKTTTLRCLYGELKPESGSINVFGKELCTPLKTGIAVMTEDRLTFRRFKGEDYIKMWKMLYPNWQDKTFNSFSVHYRFNMDQPVETYSMGMRTLFNLALVVSSNADLLILDEPTQNLDPVIREEVTNILRDYSVQKGKTVIISSHEIYDLEEVASSFAIIFEGHVLYTDSIDRAKEIHRMVSRNENIDDGELIGLVNDEILVKTDKNIGRYANFKEIVLGYLQGKKAFKPFENSTSDNQINDSPFTL</sequence>
<keyword evidence="1" id="KW-0813">Transport</keyword>
<evidence type="ECO:0000259" key="4">
    <source>
        <dbReference type="PROSITE" id="PS50893"/>
    </source>
</evidence>
<dbReference type="KEGG" id="kol:Kole_0658"/>
<name>C5CF97_KOSOT</name>